<proteinExistence type="predicted"/>
<keyword evidence="2" id="KW-1185">Reference proteome</keyword>
<organism evidence="1 2">
    <name type="scientific">Gordonia phage Sekhmet</name>
    <dbReference type="NCBI Taxonomy" id="2591209"/>
    <lineage>
        <taxon>Viruses</taxon>
        <taxon>Duplodnaviria</taxon>
        <taxon>Heunggongvirae</taxon>
        <taxon>Uroviricota</taxon>
        <taxon>Caudoviricetes</taxon>
        <taxon>Beenievirus</taxon>
        <taxon>Beenievirus sekhmet</taxon>
    </lineage>
</organism>
<dbReference type="KEGG" id="vg:77930009"/>
<dbReference type="RefSeq" id="YP_010654165.1">
    <property type="nucleotide sequence ID" value="NC_070807.1"/>
</dbReference>
<dbReference type="Proteomes" id="UP000320284">
    <property type="component" value="Segment"/>
</dbReference>
<gene>
    <name evidence="1" type="primary">77</name>
    <name evidence="1" type="ORF">SEA_SEKHMET_77</name>
</gene>
<dbReference type="EMBL" id="MK937609">
    <property type="protein sequence ID" value="QDH93415.1"/>
    <property type="molecule type" value="Genomic_DNA"/>
</dbReference>
<sequence>MDWETLDRALEYLGIDPRHLYQAVIRPDTIEVSWLRDIDGENVPGSATGLAMVTTNIHVRRPNIAT</sequence>
<evidence type="ECO:0000313" key="2">
    <source>
        <dbReference type="Proteomes" id="UP000320284"/>
    </source>
</evidence>
<reference evidence="1 2" key="1">
    <citation type="submission" date="2019-05" db="EMBL/GenBank/DDBJ databases">
        <authorList>
            <person name="Bortz R.L."/>
            <person name="Chamarti P."/>
            <person name="Chen A."/>
            <person name="Green M."/>
            <person name="Imtiaz R.Z."/>
            <person name="Johnson B."/>
            <person name="Patel V."/>
            <person name="Skrocki B.M."/>
            <person name="Butela K.A."/>
            <person name="Garlena R.A."/>
            <person name="Russell D.A."/>
            <person name="Pope W.H."/>
            <person name="Jacobs-Sera D."/>
            <person name="Hatfull G.F."/>
        </authorList>
    </citation>
    <scope>NUCLEOTIDE SEQUENCE [LARGE SCALE GENOMIC DNA]</scope>
</reference>
<evidence type="ECO:0000313" key="1">
    <source>
        <dbReference type="EMBL" id="QDH93415.1"/>
    </source>
</evidence>
<dbReference type="GeneID" id="77930009"/>
<accession>A0A514DIJ4</accession>
<protein>
    <submittedName>
        <fullName evidence="1">Uncharacterized protein</fullName>
    </submittedName>
</protein>
<name>A0A514DIJ4_9CAUD</name>